<proteinExistence type="predicted"/>
<keyword evidence="11" id="KW-1185">Reference proteome</keyword>
<dbReference type="RefSeq" id="WP_174605129.1">
    <property type="nucleotide sequence ID" value="NZ_CP054490.1"/>
</dbReference>
<evidence type="ECO:0000256" key="4">
    <source>
        <dbReference type="ARBA" id="ARBA00022692"/>
    </source>
</evidence>
<organism evidence="10 11">
    <name type="scientific">Candidatus Ruthia endofausta</name>
    <dbReference type="NCBI Taxonomy" id="2738852"/>
    <lineage>
        <taxon>Bacteria</taxon>
        <taxon>Pseudomonadati</taxon>
        <taxon>Pseudomonadota</taxon>
        <taxon>Gammaproteobacteria</taxon>
        <taxon>Candidatus Pseudothioglobaceae</taxon>
        <taxon>Candidatus Ruthturnera</taxon>
    </lineage>
</organism>
<dbReference type="Proteomes" id="UP000509429">
    <property type="component" value="Chromosome"/>
</dbReference>
<dbReference type="InterPro" id="IPR026579">
    <property type="entry name" value="FtsQ"/>
</dbReference>
<keyword evidence="5 7" id="KW-1133">Transmembrane helix</keyword>
<evidence type="ECO:0000256" key="5">
    <source>
        <dbReference type="ARBA" id="ARBA00022989"/>
    </source>
</evidence>
<dbReference type="KEGG" id="reo:HUE58_00380"/>
<feature type="transmembrane region" description="Helical" evidence="7">
    <location>
        <begin position="12"/>
        <end position="34"/>
    </location>
</feature>
<dbReference type="PANTHER" id="PTHR35851">
    <property type="entry name" value="CELL DIVISION PROTEIN FTSQ"/>
    <property type="match status" value="1"/>
</dbReference>
<sequence length="249" mass="29241">MKYKRSNRRKKSIYQAVFKLLSIIVLLGLITWGVQNIHPNEFLKVDINWDIDKDPPVTQQTLKQHILPLITETYQLDLHEIKHELERYPWVAEAEVKRLFWNFINIKISAQQISMRWKNKDCPNDAKTQTCQGYISTKGELFTPDKIIKSDAIIATSAHNKDIAKTLFDDYQIYQAIIKPMVITSIFKTNIDTLFIKPNIKVVLGYQKQQKRLKNFVKVYKKLRQSIAHAKLNRATFDMRYAKGFSLKL</sequence>
<evidence type="ECO:0000313" key="11">
    <source>
        <dbReference type="Proteomes" id="UP000509429"/>
    </source>
</evidence>
<keyword evidence="7" id="KW-0472">Membrane</keyword>
<dbReference type="InterPro" id="IPR005548">
    <property type="entry name" value="Cell_div_FtsQ/DivIB_C"/>
</dbReference>
<evidence type="ECO:0000256" key="7">
    <source>
        <dbReference type="SAM" id="Phobius"/>
    </source>
</evidence>
<dbReference type="AlphaFoldDB" id="A0A6N0HMX9"/>
<feature type="domain" description="POTRA" evidence="9">
    <location>
        <begin position="70"/>
        <end position="108"/>
    </location>
</feature>
<dbReference type="InterPro" id="IPR013685">
    <property type="entry name" value="POTRA_FtsQ_type"/>
</dbReference>
<dbReference type="Gene3D" id="3.10.20.310">
    <property type="entry name" value="membrane protein fhac"/>
    <property type="match status" value="1"/>
</dbReference>
<evidence type="ECO:0000256" key="2">
    <source>
        <dbReference type="ARBA" id="ARBA00022519"/>
    </source>
</evidence>
<protein>
    <submittedName>
        <fullName evidence="10">FtsQ-type POTRA domain-containing protein</fullName>
    </submittedName>
</protein>
<keyword evidence="6" id="KW-0131">Cell cycle</keyword>
<feature type="domain" description="Cell division protein FtsQ/DivIB C-terminal" evidence="8">
    <location>
        <begin position="133"/>
        <end position="240"/>
    </location>
</feature>
<evidence type="ECO:0000256" key="3">
    <source>
        <dbReference type="ARBA" id="ARBA00022618"/>
    </source>
</evidence>
<reference evidence="10 11" key="1">
    <citation type="submission" date="2020-05" db="EMBL/GenBank/DDBJ databases">
        <title>Horizontal transmission and recombination maintain forever young bacterial symbiont genomes.</title>
        <authorList>
            <person name="Russell S.L."/>
            <person name="Pepper-Tunick E."/>
            <person name="Svedberg J."/>
            <person name="Byrne A."/>
            <person name="Ruelas Castillo J."/>
            <person name="Vollmers C."/>
            <person name="Beinart R.A."/>
            <person name="Corbett-Detig R."/>
        </authorList>
    </citation>
    <scope>NUCLEOTIDE SEQUENCE [LARGE SCALE GENOMIC DNA]</scope>
    <source>
        <strain evidence="10">JDF_Ridge</strain>
    </source>
</reference>
<dbReference type="GO" id="GO:0090529">
    <property type="term" value="P:cell septum assembly"/>
    <property type="evidence" value="ECO:0007669"/>
    <property type="project" value="InterPro"/>
</dbReference>
<dbReference type="PANTHER" id="PTHR35851:SF1">
    <property type="entry name" value="CELL DIVISION PROTEIN FTSQ"/>
    <property type="match status" value="1"/>
</dbReference>
<dbReference type="Pfam" id="PF03799">
    <property type="entry name" value="FtsQ_DivIB_C"/>
    <property type="match status" value="1"/>
</dbReference>
<keyword evidence="4 7" id="KW-0812">Transmembrane</keyword>
<dbReference type="Pfam" id="PF08478">
    <property type="entry name" value="POTRA_1"/>
    <property type="match status" value="1"/>
</dbReference>
<dbReference type="EMBL" id="CP054490">
    <property type="protein sequence ID" value="QKQ23689.1"/>
    <property type="molecule type" value="Genomic_DNA"/>
</dbReference>
<evidence type="ECO:0000259" key="9">
    <source>
        <dbReference type="Pfam" id="PF08478"/>
    </source>
</evidence>
<dbReference type="Gene3D" id="3.40.50.11690">
    <property type="entry name" value="Cell division protein FtsQ/DivIB"/>
    <property type="match status" value="1"/>
</dbReference>
<keyword evidence="1" id="KW-1003">Cell membrane</keyword>
<accession>A0A6N0HMX9</accession>
<keyword evidence="2" id="KW-0997">Cell inner membrane</keyword>
<keyword evidence="3" id="KW-0132">Cell division</keyword>
<gene>
    <name evidence="10" type="ORF">HUE58_00380</name>
</gene>
<evidence type="ECO:0000256" key="6">
    <source>
        <dbReference type="ARBA" id="ARBA00023306"/>
    </source>
</evidence>
<name>A0A6N0HMX9_9GAMM</name>
<evidence type="ECO:0000313" key="10">
    <source>
        <dbReference type="EMBL" id="QKQ23689.1"/>
    </source>
</evidence>
<dbReference type="InterPro" id="IPR045335">
    <property type="entry name" value="FtsQ_C_sf"/>
</dbReference>
<evidence type="ECO:0000256" key="1">
    <source>
        <dbReference type="ARBA" id="ARBA00022475"/>
    </source>
</evidence>
<evidence type="ECO:0000259" key="8">
    <source>
        <dbReference type="Pfam" id="PF03799"/>
    </source>
</evidence>